<keyword evidence="3" id="KW-1185">Reference proteome</keyword>
<gene>
    <name evidence="2" type="ORF">CLV37_101624</name>
</gene>
<dbReference type="SUPFAM" id="SSF53590">
    <property type="entry name" value="Nucleoside hydrolase"/>
    <property type="match status" value="1"/>
</dbReference>
<dbReference type="GO" id="GO:0016799">
    <property type="term" value="F:hydrolase activity, hydrolyzing N-glycosyl compounds"/>
    <property type="evidence" value="ECO:0007669"/>
    <property type="project" value="InterPro"/>
</dbReference>
<accession>A0A2T0RB53</accession>
<feature type="region of interest" description="Disordered" evidence="1">
    <location>
        <begin position="76"/>
        <end position="110"/>
    </location>
</feature>
<sequence>MPWTVATRSRVVVDNDWGGDPDGLVALAHHVLAPGNRVDAVTSSFLSPVFVDPAGSAAAGAALATELLEVLDRGRPGVHAGADEPFDGSAVASRPHGRSPRPPGPRTRCR</sequence>
<dbReference type="EMBL" id="PVZF01000001">
    <property type="protein sequence ID" value="PRY18379.1"/>
    <property type="molecule type" value="Genomic_DNA"/>
</dbReference>
<organism evidence="2 3">
    <name type="scientific">Kineococcus rhizosphaerae</name>
    <dbReference type="NCBI Taxonomy" id="559628"/>
    <lineage>
        <taxon>Bacteria</taxon>
        <taxon>Bacillati</taxon>
        <taxon>Actinomycetota</taxon>
        <taxon>Actinomycetes</taxon>
        <taxon>Kineosporiales</taxon>
        <taxon>Kineosporiaceae</taxon>
        <taxon>Kineococcus</taxon>
    </lineage>
</organism>
<evidence type="ECO:0000313" key="2">
    <source>
        <dbReference type="EMBL" id="PRY18379.1"/>
    </source>
</evidence>
<dbReference type="Proteomes" id="UP000238083">
    <property type="component" value="Unassembled WGS sequence"/>
</dbReference>
<evidence type="ECO:0000313" key="3">
    <source>
        <dbReference type="Proteomes" id="UP000238083"/>
    </source>
</evidence>
<proteinExistence type="predicted"/>
<name>A0A2T0RB53_9ACTN</name>
<dbReference type="RefSeq" id="WP_211298324.1">
    <property type="nucleotide sequence ID" value="NZ_PVZF01000001.1"/>
</dbReference>
<protein>
    <submittedName>
        <fullName evidence="2">Uncharacterized protein</fullName>
    </submittedName>
</protein>
<dbReference type="AlphaFoldDB" id="A0A2T0RB53"/>
<evidence type="ECO:0000256" key="1">
    <source>
        <dbReference type="SAM" id="MobiDB-lite"/>
    </source>
</evidence>
<dbReference type="Gene3D" id="3.90.245.10">
    <property type="entry name" value="Ribonucleoside hydrolase-like"/>
    <property type="match status" value="1"/>
</dbReference>
<feature type="compositionally biased region" description="Pro residues" evidence="1">
    <location>
        <begin position="100"/>
        <end position="110"/>
    </location>
</feature>
<dbReference type="InterPro" id="IPR036452">
    <property type="entry name" value="Ribo_hydro-like"/>
</dbReference>
<comment type="caution">
    <text evidence="2">The sequence shown here is derived from an EMBL/GenBank/DDBJ whole genome shotgun (WGS) entry which is preliminary data.</text>
</comment>
<reference evidence="2 3" key="1">
    <citation type="submission" date="2018-03" db="EMBL/GenBank/DDBJ databases">
        <title>Genomic Encyclopedia of Archaeal and Bacterial Type Strains, Phase II (KMG-II): from individual species to whole genera.</title>
        <authorList>
            <person name="Goeker M."/>
        </authorList>
    </citation>
    <scope>NUCLEOTIDE SEQUENCE [LARGE SCALE GENOMIC DNA]</scope>
    <source>
        <strain evidence="2 3">DSM 19711</strain>
    </source>
</reference>